<comment type="catalytic activity">
    <reaction evidence="4">
        <text>L-aspartate + L-glutamine + ATP + H2O = L-asparagine + L-glutamate + AMP + diphosphate + H(+)</text>
        <dbReference type="Rhea" id="RHEA:12228"/>
        <dbReference type="ChEBI" id="CHEBI:15377"/>
        <dbReference type="ChEBI" id="CHEBI:15378"/>
        <dbReference type="ChEBI" id="CHEBI:29985"/>
        <dbReference type="ChEBI" id="CHEBI:29991"/>
        <dbReference type="ChEBI" id="CHEBI:30616"/>
        <dbReference type="ChEBI" id="CHEBI:33019"/>
        <dbReference type="ChEBI" id="CHEBI:58048"/>
        <dbReference type="ChEBI" id="CHEBI:58359"/>
        <dbReference type="ChEBI" id="CHEBI:456215"/>
        <dbReference type="EC" id="6.3.5.4"/>
    </reaction>
</comment>
<organism evidence="6 7">
    <name type="scientific">Pseudoxanthomonas wuyuanensis</name>
    <dbReference type="NCBI Taxonomy" id="1073196"/>
    <lineage>
        <taxon>Bacteria</taxon>
        <taxon>Pseudomonadati</taxon>
        <taxon>Pseudomonadota</taxon>
        <taxon>Gammaproteobacteria</taxon>
        <taxon>Lysobacterales</taxon>
        <taxon>Lysobacteraceae</taxon>
        <taxon>Pseudoxanthomonas</taxon>
    </lineage>
</organism>
<dbReference type="PANTHER" id="PTHR43284:SF1">
    <property type="entry name" value="ASPARAGINE SYNTHETASE"/>
    <property type="match status" value="1"/>
</dbReference>
<evidence type="ECO:0000313" key="6">
    <source>
        <dbReference type="EMBL" id="SOD56046.1"/>
    </source>
</evidence>
<dbReference type="PANTHER" id="PTHR43284">
    <property type="entry name" value="ASPARAGINE SYNTHETASE (GLUTAMINE-HYDROLYZING)"/>
    <property type="match status" value="1"/>
</dbReference>
<evidence type="ECO:0000259" key="5">
    <source>
        <dbReference type="Pfam" id="PF00733"/>
    </source>
</evidence>
<dbReference type="Gene3D" id="3.40.50.620">
    <property type="entry name" value="HUPs"/>
    <property type="match status" value="2"/>
</dbReference>
<dbReference type="PIRSF" id="PIRSF001589">
    <property type="entry name" value="Asn_synthetase_glu-h"/>
    <property type="match status" value="1"/>
</dbReference>
<dbReference type="GO" id="GO:0006529">
    <property type="term" value="P:asparagine biosynthetic process"/>
    <property type="evidence" value="ECO:0007669"/>
    <property type="project" value="InterPro"/>
</dbReference>
<dbReference type="RefSeq" id="WP_097122945.1">
    <property type="nucleotide sequence ID" value="NZ_OCND01000008.1"/>
</dbReference>
<proteinExistence type="inferred from homology"/>
<dbReference type="AlphaFoldDB" id="A0A286DBL4"/>
<dbReference type="SUPFAM" id="SSF52402">
    <property type="entry name" value="Adenine nucleotide alpha hydrolases-like"/>
    <property type="match status" value="1"/>
</dbReference>
<dbReference type="EC" id="6.3.5.4" evidence="3"/>
<dbReference type="OrthoDB" id="7053173at2"/>
<evidence type="ECO:0000256" key="4">
    <source>
        <dbReference type="ARBA" id="ARBA00048741"/>
    </source>
</evidence>
<dbReference type="Proteomes" id="UP000219374">
    <property type="component" value="Unassembled WGS sequence"/>
</dbReference>
<gene>
    <name evidence="6" type="ORF">SAMN06296416_108148</name>
</gene>
<name>A0A286DBL4_9GAMM</name>
<dbReference type="InterPro" id="IPR001962">
    <property type="entry name" value="Asn_synthase"/>
</dbReference>
<comment type="pathway">
    <text evidence="1">Amino-acid biosynthesis; L-asparagine biosynthesis; L-asparagine from L-aspartate (L-Gln route): step 1/1.</text>
</comment>
<feature type="domain" description="Asparagine synthetase" evidence="5">
    <location>
        <begin position="215"/>
        <end position="572"/>
    </location>
</feature>
<sequence>MGYKFIALVSDGNQEIPLVNAGALEALGMKCCLTQDRLHVFVASGTPTILVPGRGLLIGHLFTLSGQPVTGELIFDRTDKSLQTHLLDSFWGEYVVVEPQQADGSGARFLRDPSGGLPCFYGLHSGGRFVTSSVSIACDLGLCSREVDWDFVMHALVYPYLRSERTALRGIRELLQGCSLDIRGGQASTTIIWSPWTFVAPNRRLTSTREATSIVRSAVSLAVKAWAEIDRSILLELSGGLDSSIVAACLREADARTICCTMVAPVPGTDERQYARQVADHHQFELLSADIDLENARFEFPPPQDSTVPGMGILHHPVDSAVAALAGTLDVASLFSGAGGDSIFCYLRGATPAADAFKERGMSAGITAIRDLSTLHQCSLTQAGRLALRKLIRGPKPHWKPVHEGVDPTRRSIPFDAHPWFDTPENALPGDQERISDLAGTQSFRDGVARSARWPMRYPLLSQPVMEACLRVPTWMWIAGGRNRSIARSAFSDALPSGVLNRRSKGTYTRYYAAIHDRHRDAMLSFLMDGMLASRGLLDLDELRREAASAHHPERSLNTRLFDLCMVENWVRHQGGPSAPRRLPASAV</sequence>
<comment type="similarity">
    <text evidence="2">Belongs to the asparagine synthetase family.</text>
</comment>
<evidence type="ECO:0000256" key="3">
    <source>
        <dbReference type="ARBA" id="ARBA00012737"/>
    </source>
</evidence>
<protein>
    <recommendedName>
        <fullName evidence="3">asparagine synthase (glutamine-hydrolyzing)</fullName>
        <ecNumber evidence="3">6.3.5.4</ecNumber>
    </recommendedName>
</protein>
<dbReference type="GO" id="GO:0004066">
    <property type="term" value="F:asparagine synthase (glutamine-hydrolyzing) activity"/>
    <property type="evidence" value="ECO:0007669"/>
    <property type="project" value="UniProtKB-EC"/>
</dbReference>
<dbReference type="Pfam" id="PF00733">
    <property type="entry name" value="Asn_synthase"/>
    <property type="match status" value="1"/>
</dbReference>
<dbReference type="InterPro" id="IPR006426">
    <property type="entry name" value="Asn_synth_AEB"/>
</dbReference>
<evidence type="ECO:0000256" key="2">
    <source>
        <dbReference type="ARBA" id="ARBA00005752"/>
    </source>
</evidence>
<dbReference type="SUPFAM" id="SSF56235">
    <property type="entry name" value="N-terminal nucleophile aminohydrolases (Ntn hydrolases)"/>
    <property type="match status" value="1"/>
</dbReference>
<reference evidence="6 7" key="1">
    <citation type="submission" date="2017-09" db="EMBL/GenBank/DDBJ databases">
        <authorList>
            <person name="Ehlers B."/>
            <person name="Leendertz F.H."/>
        </authorList>
    </citation>
    <scope>NUCLEOTIDE SEQUENCE [LARGE SCALE GENOMIC DNA]</scope>
    <source>
        <strain evidence="6 7">CGMCC 1.10978</strain>
    </source>
</reference>
<dbReference type="InterPro" id="IPR029055">
    <property type="entry name" value="Ntn_hydrolases_N"/>
</dbReference>
<evidence type="ECO:0000256" key="1">
    <source>
        <dbReference type="ARBA" id="ARBA00005187"/>
    </source>
</evidence>
<keyword evidence="7" id="KW-1185">Reference proteome</keyword>
<dbReference type="InterPro" id="IPR051786">
    <property type="entry name" value="ASN_synthetase/amidase"/>
</dbReference>
<accession>A0A286DBL4</accession>
<dbReference type="InterPro" id="IPR014729">
    <property type="entry name" value="Rossmann-like_a/b/a_fold"/>
</dbReference>
<dbReference type="EMBL" id="OCND01000008">
    <property type="protein sequence ID" value="SOD56046.1"/>
    <property type="molecule type" value="Genomic_DNA"/>
</dbReference>
<evidence type="ECO:0000313" key="7">
    <source>
        <dbReference type="Proteomes" id="UP000219374"/>
    </source>
</evidence>